<evidence type="ECO:0000313" key="3">
    <source>
        <dbReference type="Proteomes" id="UP001487740"/>
    </source>
</evidence>
<reference evidence="2 3" key="1">
    <citation type="submission" date="2023-03" db="EMBL/GenBank/DDBJ databases">
        <title>High-quality genome of Scylla paramamosain provides insights in environmental adaptation.</title>
        <authorList>
            <person name="Zhang L."/>
        </authorList>
    </citation>
    <scope>NUCLEOTIDE SEQUENCE [LARGE SCALE GENOMIC DNA]</scope>
    <source>
        <strain evidence="2">LZ_2023a</strain>
        <tissue evidence="2">Muscle</tissue>
    </source>
</reference>
<evidence type="ECO:0000313" key="2">
    <source>
        <dbReference type="EMBL" id="KAK8381267.1"/>
    </source>
</evidence>
<protein>
    <recommendedName>
        <fullName evidence="1">Aldehyde oxidase/xanthine dehydrogenase second molybdopterin binding domain-containing protein</fullName>
    </recommendedName>
</protein>
<gene>
    <name evidence="2" type="ORF">O3P69_008260</name>
</gene>
<dbReference type="EMBL" id="JARAKH010000041">
    <property type="protein sequence ID" value="KAK8381267.1"/>
    <property type="molecule type" value="Genomic_DNA"/>
</dbReference>
<accession>A0AAW0T202</accession>
<comment type="caution">
    <text evidence="2">The sequence shown here is derived from an EMBL/GenBank/DDBJ whole genome shotgun (WGS) entry which is preliminary data.</text>
</comment>
<proteinExistence type="predicted"/>
<dbReference type="SUPFAM" id="SSF56003">
    <property type="entry name" value="Molybdenum cofactor-binding domain"/>
    <property type="match status" value="1"/>
</dbReference>
<feature type="domain" description="Aldehyde oxidase/xanthine dehydrogenase second molybdopterin binding" evidence="1">
    <location>
        <begin position="1"/>
        <end position="150"/>
    </location>
</feature>
<dbReference type="InterPro" id="IPR016208">
    <property type="entry name" value="Ald_Oxase/xanthine_DH-like"/>
</dbReference>
<dbReference type="FunFam" id="3.30.365.10:FF:000004">
    <property type="entry name" value="Xanthine dehydrogenase oxidase"/>
    <property type="match status" value="1"/>
</dbReference>
<dbReference type="Pfam" id="PF20256">
    <property type="entry name" value="MoCoBD_2"/>
    <property type="match status" value="1"/>
</dbReference>
<name>A0AAW0T202_SCYPA</name>
<dbReference type="AlphaFoldDB" id="A0AAW0T202"/>
<keyword evidence="3" id="KW-1185">Reference proteome</keyword>
<dbReference type="PANTHER" id="PTHR45444">
    <property type="entry name" value="XANTHINE DEHYDROGENASE"/>
    <property type="match status" value="1"/>
</dbReference>
<dbReference type="InterPro" id="IPR046867">
    <property type="entry name" value="AldOxase/xan_DH_MoCoBD2"/>
</dbReference>
<dbReference type="InterPro" id="IPR037165">
    <property type="entry name" value="AldOxase/xan_DH_Mopterin-bd_sf"/>
</dbReference>
<dbReference type="Gene3D" id="3.30.365.10">
    <property type="entry name" value="Aldehyde oxidase/xanthine dehydrogenase, molybdopterin binding domain"/>
    <property type="match status" value="2"/>
</dbReference>
<evidence type="ECO:0000259" key="1">
    <source>
        <dbReference type="Pfam" id="PF20256"/>
    </source>
</evidence>
<sequence>MAVLEACNKIKERLKPIIAKDPKAGWKSWVERAFLETISLSATGYYYTPGIWGYNFETHEPGNFNYFCYGAAVSEVEIDCLTGDHSVLQTDIVMDVGDSLNPAIDVGQVEGAFMQGLGLFTMEELRYSPSGALLTRGPGAYKIPGFQSIPHKLNVSLLRDAPNPRAVFSSKAVGEPPLFLAASVFFAIRNAVEAARKDHGLQDIFRFDSPATAEHIRMACQDFLTKKIEPAVSKGEKPWSVTV</sequence>
<dbReference type="GO" id="GO:0005506">
    <property type="term" value="F:iron ion binding"/>
    <property type="evidence" value="ECO:0007669"/>
    <property type="project" value="InterPro"/>
</dbReference>
<dbReference type="GO" id="GO:0016491">
    <property type="term" value="F:oxidoreductase activity"/>
    <property type="evidence" value="ECO:0007669"/>
    <property type="project" value="InterPro"/>
</dbReference>
<organism evidence="2 3">
    <name type="scientific">Scylla paramamosain</name>
    <name type="common">Mud crab</name>
    <dbReference type="NCBI Taxonomy" id="85552"/>
    <lineage>
        <taxon>Eukaryota</taxon>
        <taxon>Metazoa</taxon>
        <taxon>Ecdysozoa</taxon>
        <taxon>Arthropoda</taxon>
        <taxon>Crustacea</taxon>
        <taxon>Multicrustacea</taxon>
        <taxon>Malacostraca</taxon>
        <taxon>Eumalacostraca</taxon>
        <taxon>Eucarida</taxon>
        <taxon>Decapoda</taxon>
        <taxon>Pleocyemata</taxon>
        <taxon>Brachyura</taxon>
        <taxon>Eubrachyura</taxon>
        <taxon>Portunoidea</taxon>
        <taxon>Portunidae</taxon>
        <taxon>Portuninae</taxon>
        <taxon>Scylla</taxon>
    </lineage>
</organism>
<dbReference type="Proteomes" id="UP001487740">
    <property type="component" value="Unassembled WGS sequence"/>
</dbReference>
<dbReference type="PANTHER" id="PTHR45444:SF3">
    <property type="entry name" value="XANTHINE DEHYDROGENASE"/>
    <property type="match status" value="1"/>
</dbReference>